<feature type="domain" description="Sulfatase N-terminal" evidence="6">
    <location>
        <begin position="86"/>
        <end position="498"/>
    </location>
</feature>
<dbReference type="KEGG" id="gms:SOIL9_77370"/>
<evidence type="ECO:0000256" key="3">
    <source>
        <dbReference type="ARBA" id="ARBA00022801"/>
    </source>
</evidence>
<keyword evidence="2" id="KW-0479">Metal-binding</keyword>
<evidence type="ECO:0000256" key="1">
    <source>
        <dbReference type="ARBA" id="ARBA00008779"/>
    </source>
</evidence>
<organism evidence="7 8">
    <name type="scientific">Gemmata massiliana</name>
    <dbReference type="NCBI Taxonomy" id="1210884"/>
    <lineage>
        <taxon>Bacteria</taxon>
        <taxon>Pseudomonadati</taxon>
        <taxon>Planctomycetota</taxon>
        <taxon>Planctomycetia</taxon>
        <taxon>Gemmatales</taxon>
        <taxon>Gemmataceae</taxon>
        <taxon>Gemmata</taxon>
    </lineage>
</organism>
<keyword evidence="4" id="KW-0106">Calcium</keyword>
<dbReference type="InterPro" id="IPR050738">
    <property type="entry name" value="Sulfatase"/>
</dbReference>
<evidence type="ECO:0000256" key="4">
    <source>
        <dbReference type="ARBA" id="ARBA00022837"/>
    </source>
</evidence>
<evidence type="ECO:0000313" key="7">
    <source>
        <dbReference type="EMBL" id="VTS01774.1"/>
    </source>
</evidence>
<dbReference type="PANTHER" id="PTHR42693">
    <property type="entry name" value="ARYLSULFATASE FAMILY MEMBER"/>
    <property type="match status" value="1"/>
</dbReference>
<dbReference type="SUPFAM" id="SSF53649">
    <property type="entry name" value="Alkaline phosphatase-like"/>
    <property type="match status" value="1"/>
</dbReference>
<evidence type="ECO:0000313" key="8">
    <source>
        <dbReference type="Proteomes" id="UP000464178"/>
    </source>
</evidence>
<dbReference type="PROSITE" id="PS00523">
    <property type="entry name" value="SULFATASE_1"/>
    <property type="match status" value="1"/>
</dbReference>
<sequence>MRTRMILPAALTAVGALLGWLTASERVSVTRAEDNKADTPPAVPTGSTPTILPRPDFHFKGSVGRTYLDSDKAQFPQPVQAPKGAPNIVLILLDDAGFGQFSTFGGGIPSPTMDKLAAEGLRYNRFHTTALCSPTRAALITGRNHHSAAFGVITETATGYDGYTCILPKSCGTVGEVLRQNGYNTAWVGKNHNTPPWDTSDAGPFDRWANGLGFDYFYGFNAGDMNHWNPVLYENRNLVPASTDPNYHMTEDLADKSIAWARKMKSIAPDKPFFLYVAPGATHAPHHAPKEWIEKFKGKFDGGWDKYREETFARQKKLGVVPESTKLTERSHGLPAWDGLNADQKKLYARMMEVFCGYGAHVDHHMGRVIDAVKQLPGADNTLFVYIAGDNGSSAEGGIEGSLCENMFFNGFPEKWQDNIKAIDELGGPKHFNHFPSSWAHAMDTPFQWTKQVASHFGGTRNPMIVSWPAKIKDKGGLRSQFTHTIDIVPTLYEVCGITAPRALNGIEQKPIEGTSFAITFTDGKAPEHRKTQYFELGVNRGIYQDGWMASARSFEPWNPNRDKFDLDKQKWELYNINEDFSQANDLAAKNPERLRQLQDLWWVEASKYNVLPLDWRAAIRMNAEAMGRPSLIRGRKSMTYYPGTIGLPDAASPPMTNKSWTITAEIEATDDKTNGMIVTHGGLEGGYGLYLRDGVPTFVYNFLGTERKTFAAKDALPKGKTKLVVDFKYDGGGMGKGGAITVTANGKAIAEGRLEKTIPIQMSLGEGLDIGMDVGSPVDFTYKLPFKFTGTIEKVTVDLK</sequence>
<dbReference type="Gene3D" id="3.30.1120.10">
    <property type="match status" value="1"/>
</dbReference>
<proteinExistence type="inferred from homology"/>
<dbReference type="InterPro" id="IPR017850">
    <property type="entry name" value="Alkaline_phosphatase_core_sf"/>
</dbReference>
<dbReference type="PANTHER" id="PTHR42693:SF43">
    <property type="entry name" value="BLL2667 PROTEIN"/>
    <property type="match status" value="1"/>
</dbReference>
<dbReference type="InterPro" id="IPR024607">
    <property type="entry name" value="Sulfatase_CS"/>
</dbReference>
<evidence type="ECO:0000259" key="6">
    <source>
        <dbReference type="Pfam" id="PF00884"/>
    </source>
</evidence>
<feature type="region of interest" description="Disordered" evidence="5">
    <location>
        <begin position="31"/>
        <end position="55"/>
    </location>
</feature>
<dbReference type="Gene3D" id="3.40.720.10">
    <property type="entry name" value="Alkaline Phosphatase, subunit A"/>
    <property type="match status" value="1"/>
</dbReference>
<dbReference type="CDD" id="cd16025">
    <property type="entry name" value="PAS_like"/>
    <property type="match status" value="1"/>
</dbReference>
<dbReference type="InterPro" id="IPR000917">
    <property type="entry name" value="Sulfatase_N"/>
</dbReference>
<dbReference type="Pfam" id="PF00884">
    <property type="entry name" value="Sulfatase"/>
    <property type="match status" value="1"/>
</dbReference>
<evidence type="ECO:0000256" key="2">
    <source>
        <dbReference type="ARBA" id="ARBA00022723"/>
    </source>
</evidence>
<name>A0A6P2DLR1_9BACT</name>
<dbReference type="EMBL" id="LR593886">
    <property type="protein sequence ID" value="VTS01774.1"/>
    <property type="molecule type" value="Genomic_DNA"/>
</dbReference>
<reference evidence="7 8" key="1">
    <citation type="submission" date="2019-05" db="EMBL/GenBank/DDBJ databases">
        <authorList>
            <consortium name="Science for Life Laboratories"/>
        </authorList>
    </citation>
    <scope>NUCLEOTIDE SEQUENCE [LARGE SCALE GENOMIC DNA]</scope>
    <source>
        <strain evidence="7">Soil9</strain>
    </source>
</reference>
<comment type="similarity">
    <text evidence="1">Belongs to the sulfatase family.</text>
</comment>
<dbReference type="AlphaFoldDB" id="A0A6P2DLR1"/>
<keyword evidence="8" id="KW-1185">Reference proteome</keyword>
<keyword evidence="3" id="KW-0378">Hydrolase</keyword>
<dbReference type="GO" id="GO:0046872">
    <property type="term" value="F:metal ion binding"/>
    <property type="evidence" value="ECO:0007669"/>
    <property type="project" value="UniProtKB-KW"/>
</dbReference>
<dbReference type="Proteomes" id="UP000464178">
    <property type="component" value="Chromosome"/>
</dbReference>
<protein>
    <recommendedName>
        <fullName evidence="6">Sulfatase N-terminal domain-containing protein</fullName>
    </recommendedName>
</protein>
<gene>
    <name evidence="7" type="ORF">SOIL9_77370</name>
</gene>
<dbReference type="GO" id="GO:0016787">
    <property type="term" value="F:hydrolase activity"/>
    <property type="evidence" value="ECO:0007669"/>
    <property type="project" value="UniProtKB-KW"/>
</dbReference>
<accession>A0A6P2DLR1</accession>
<evidence type="ECO:0000256" key="5">
    <source>
        <dbReference type="SAM" id="MobiDB-lite"/>
    </source>
</evidence>